<dbReference type="SUPFAM" id="SSF81345">
    <property type="entry name" value="ABC transporter involved in vitamin B12 uptake, BtuC"/>
    <property type="match status" value="1"/>
</dbReference>
<name>A0A841EE64_9ACTN</name>
<keyword evidence="5 8" id="KW-0812">Transmembrane</keyword>
<comment type="caution">
    <text evidence="9">The sequence shown here is derived from an EMBL/GenBank/DDBJ whole genome shotgun (WGS) entry which is preliminary data.</text>
</comment>
<keyword evidence="7 8" id="KW-0472">Membrane</keyword>
<evidence type="ECO:0000256" key="1">
    <source>
        <dbReference type="ARBA" id="ARBA00004651"/>
    </source>
</evidence>
<dbReference type="PROSITE" id="PS51257">
    <property type="entry name" value="PROKAR_LIPOPROTEIN"/>
    <property type="match status" value="1"/>
</dbReference>
<dbReference type="GO" id="GO:0033214">
    <property type="term" value="P:siderophore-iron import into cell"/>
    <property type="evidence" value="ECO:0007669"/>
    <property type="project" value="TreeGrafter"/>
</dbReference>
<feature type="transmembrane region" description="Helical" evidence="8">
    <location>
        <begin position="130"/>
        <end position="148"/>
    </location>
</feature>
<feature type="transmembrane region" description="Helical" evidence="8">
    <location>
        <begin position="246"/>
        <end position="279"/>
    </location>
</feature>
<dbReference type="EMBL" id="JACHLY010000001">
    <property type="protein sequence ID" value="MBB5999629.1"/>
    <property type="molecule type" value="Genomic_DNA"/>
</dbReference>
<dbReference type="AlphaFoldDB" id="A0A841EE64"/>
<evidence type="ECO:0000256" key="2">
    <source>
        <dbReference type="ARBA" id="ARBA00007935"/>
    </source>
</evidence>
<keyword evidence="4" id="KW-1003">Cell membrane</keyword>
<evidence type="ECO:0000256" key="4">
    <source>
        <dbReference type="ARBA" id="ARBA00022475"/>
    </source>
</evidence>
<dbReference type="Pfam" id="PF01032">
    <property type="entry name" value="FecCD"/>
    <property type="match status" value="1"/>
</dbReference>
<dbReference type="InterPro" id="IPR000522">
    <property type="entry name" value="ABC_transptr_permease_BtuC"/>
</dbReference>
<gene>
    <name evidence="9" type="ORF">HNR25_003380</name>
</gene>
<dbReference type="PANTHER" id="PTHR30472:SF25">
    <property type="entry name" value="ABC TRANSPORTER PERMEASE PROTEIN MJ0876-RELATED"/>
    <property type="match status" value="1"/>
</dbReference>
<evidence type="ECO:0000256" key="5">
    <source>
        <dbReference type="ARBA" id="ARBA00022692"/>
    </source>
</evidence>
<evidence type="ECO:0000256" key="6">
    <source>
        <dbReference type="ARBA" id="ARBA00022989"/>
    </source>
</evidence>
<feature type="transmembrane region" description="Helical" evidence="8">
    <location>
        <begin position="70"/>
        <end position="88"/>
    </location>
</feature>
<dbReference type="InterPro" id="IPR037294">
    <property type="entry name" value="ABC_BtuC-like"/>
</dbReference>
<evidence type="ECO:0000313" key="10">
    <source>
        <dbReference type="Proteomes" id="UP000578077"/>
    </source>
</evidence>
<comment type="similarity">
    <text evidence="2">Belongs to the binding-protein-dependent transport system permease family. FecCD subfamily.</text>
</comment>
<sequence length="344" mass="34521">MRHKRTAWLWLPLGLAVLGACMLLGVAAGAASLGPGDIAAALLSRIPFSPVGSPLSGLQESVLLELRLPRVVLGALVGGLLASAGAAYQGVFRNPLADPYLLGAAAGAGLGATLVLAFGREVLSSPGSVVPVAAFAGALAGVAAAYALGSAAGGNGTATLVLAGVAVSSFLSAAQNLVQMIRVEELRRIYSWMLGGLGTGGWDDVTMIAPYAAAGLLVLMGCGYLLDMLALGDEKALSLGLNATGVRLLVISAASLATAAAVSVSGLIGFVGIVVPHIVRRLVGTGYRMILPMSLLSGAAFLVLVDIAARTVIAPAELPLGVVTAFVGAPFFVFILRATRSRAT</sequence>
<feature type="transmembrane region" description="Helical" evidence="8">
    <location>
        <begin position="208"/>
        <end position="226"/>
    </location>
</feature>
<proteinExistence type="inferred from homology"/>
<keyword evidence="3" id="KW-0813">Transport</keyword>
<dbReference type="PANTHER" id="PTHR30472">
    <property type="entry name" value="FERRIC ENTEROBACTIN TRANSPORT SYSTEM PERMEASE PROTEIN"/>
    <property type="match status" value="1"/>
</dbReference>
<dbReference type="GO" id="GO:0005886">
    <property type="term" value="C:plasma membrane"/>
    <property type="evidence" value="ECO:0007669"/>
    <property type="project" value="UniProtKB-SubCell"/>
</dbReference>
<comment type="subcellular location">
    <subcellularLocation>
        <location evidence="1">Cell membrane</location>
        <topology evidence="1">Multi-pass membrane protein</topology>
    </subcellularLocation>
</comment>
<evidence type="ECO:0000313" key="9">
    <source>
        <dbReference type="EMBL" id="MBB5999629.1"/>
    </source>
</evidence>
<dbReference type="Proteomes" id="UP000578077">
    <property type="component" value="Unassembled WGS sequence"/>
</dbReference>
<dbReference type="GO" id="GO:0022857">
    <property type="term" value="F:transmembrane transporter activity"/>
    <property type="evidence" value="ECO:0007669"/>
    <property type="project" value="InterPro"/>
</dbReference>
<feature type="transmembrane region" description="Helical" evidence="8">
    <location>
        <begin position="318"/>
        <end position="336"/>
    </location>
</feature>
<feature type="transmembrane region" description="Helical" evidence="8">
    <location>
        <begin position="291"/>
        <end position="312"/>
    </location>
</feature>
<evidence type="ECO:0000256" key="3">
    <source>
        <dbReference type="ARBA" id="ARBA00022448"/>
    </source>
</evidence>
<protein>
    <submittedName>
        <fullName evidence="9">Iron complex transport system permease protein</fullName>
    </submittedName>
</protein>
<evidence type="ECO:0000256" key="7">
    <source>
        <dbReference type="ARBA" id="ARBA00023136"/>
    </source>
</evidence>
<dbReference type="RefSeq" id="WP_376767513.1">
    <property type="nucleotide sequence ID" value="NZ_BAABKT010000039.1"/>
</dbReference>
<keyword evidence="6 8" id="KW-1133">Transmembrane helix</keyword>
<organism evidence="9 10">
    <name type="scientific">Streptomonospora salina</name>
    <dbReference type="NCBI Taxonomy" id="104205"/>
    <lineage>
        <taxon>Bacteria</taxon>
        <taxon>Bacillati</taxon>
        <taxon>Actinomycetota</taxon>
        <taxon>Actinomycetes</taxon>
        <taxon>Streptosporangiales</taxon>
        <taxon>Nocardiopsidaceae</taxon>
        <taxon>Streptomonospora</taxon>
    </lineage>
</organism>
<evidence type="ECO:0000256" key="8">
    <source>
        <dbReference type="SAM" id="Phobius"/>
    </source>
</evidence>
<reference evidence="9 10" key="1">
    <citation type="submission" date="2020-08" db="EMBL/GenBank/DDBJ databases">
        <title>Sequencing the genomes of 1000 actinobacteria strains.</title>
        <authorList>
            <person name="Klenk H.-P."/>
        </authorList>
    </citation>
    <scope>NUCLEOTIDE SEQUENCE [LARGE SCALE GENOMIC DNA]</scope>
    <source>
        <strain evidence="9 10">DSM 44593</strain>
    </source>
</reference>
<keyword evidence="10" id="KW-1185">Reference proteome</keyword>
<accession>A0A841EE64</accession>
<feature type="transmembrane region" description="Helical" evidence="8">
    <location>
        <begin position="100"/>
        <end position="118"/>
    </location>
</feature>
<dbReference type="CDD" id="cd06550">
    <property type="entry name" value="TM_ABC_iron-siderophores_like"/>
    <property type="match status" value="1"/>
</dbReference>
<dbReference type="FunFam" id="1.10.3470.10:FF:000001">
    <property type="entry name" value="Vitamin B12 ABC transporter permease BtuC"/>
    <property type="match status" value="1"/>
</dbReference>
<dbReference type="Gene3D" id="1.10.3470.10">
    <property type="entry name" value="ABC transporter involved in vitamin B12 uptake, BtuC"/>
    <property type="match status" value="1"/>
</dbReference>